<dbReference type="RefSeq" id="XP_007880644.1">
    <property type="nucleotide sequence ID" value="XM_007882453.1"/>
</dbReference>
<dbReference type="OrthoDB" id="10675156at2759"/>
<feature type="region of interest" description="Disordered" evidence="1">
    <location>
        <begin position="27"/>
        <end position="55"/>
    </location>
</feature>
<gene>
    <name evidence="2" type="ORF">PFL1_04923</name>
</gene>
<proteinExistence type="predicted"/>
<dbReference type="EMBL" id="KE361639">
    <property type="protein sequence ID" value="EPQ27384.1"/>
    <property type="molecule type" value="Genomic_DNA"/>
</dbReference>
<dbReference type="GO" id="GO:0004672">
    <property type="term" value="F:protein kinase activity"/>
    <property type="evidence" value="ECO:0007669"/>
    <property type="project" value="InterPro"/>
</dbReference>
<dbReference type="Proteomes" id="UP000053664">
    <property type="component" value="Unassembled WGS sequence"/>
</dbReference>
<dbReference type="PROSITE" id="PS00109">
    <property type="entry name" value="PROTEIN_KINASE_TYR"/>
    <property type="match status" value="1"/>
</dbReference>
<feature type="region of interest" description="Disordered" evidence="1">
    <location>
        <begin position="142"/>
        <end position="172"/>
    </location>
</feature>
<reference evidence="2 3" key="1">
    <citation type="journal article" date="2013" name="Plant Cell">
        <title>The transition from a phytopathogenic smut ancestor to an anamorphic biocontrol agent deciphered by comparative whole-genome analysis.</title>
        <authorList>
            <person name="Lefebvre F."/>
            <person name="Joly D.L."/>
            <person name="Labbe C."/>
            <person name="Teichmann B."/>
            <person name="Linning R."/>
            <person name="Belzile F."/>
            <person name="Bakkeren G."/>
            <person name="Belanger R.R."/>
        </authorList>
    </citation>
    <scope>NUCLEOTIDE SEQUENCE [LARGE SCALE GENOMIC DNA]</scope>
    <source>
        <strain evidence="2 3">PF-1</strain>
    </source>
</reference>
<dbReference type="GeneID" id="19319023"/>
<accession>A0A061H4L1</accession>
<dbReference type="KEGG" id="pfp:PFL1_04923"/>
<dbReference type="HOGENOM" id="CLU_296141_0_0_1"/>
<name>A0A061H4L1_9BASI</name>
<sequence>MTSSSSPTQSDGAFLCSPAIRGPSGSSCYIPSGTAGPSPRHLSGMLHESQSSPQRTFDRDLVAGRIDVTFSGDDHIDRLLDSLLPDDTLYFEELSSTALSEILRPKLVQFTVAGDRFDPGADKPCGRLKFLCLDGVDSGDDDGVDSNSSVGGDGGVGDDDGMHRTNASTPAREGGAAVTAAAATAATAATTFFAYFSHEAGRWRINIFCCGGTDQACQRRADSSMALAVARPPSDGTGHWYSRAFFEYVRTNENNLVAVFQALATALDSHFGEQLRRIDGAGRAYQREGAVYCNTGDQGLKCKPADEMDQWGCKIRPDIVVVKKKEKIDWAHARAIFEFKTTRTKNQEPLEGATRHSQDTLAQLHKYVVKAVSETPGFTSLYAMIVRDRVVVPYRIDADHIVNLEGFDADAEPFLLYKVFLLMRGICLDSYSGFGLYQRQVDVRKLREIYVADASLSPPSGGLDKQHRQTEWYRRVDVRVPEMPRDWSPPKSWPYEFWHKNSISHRSTSVARVEVKLHHPGSSRAPDQRDGEGFVPAIIKISHLSAPASGFEGKAFRALEAQRPRPKTSNTVGGSQTARLVQAMQARCYAGIPQLLTHGVLWWATKDSGLANIHKKVRSAGEPPTTFAPPTLARKDMTPYLVDPRNRLFTVATATRRMPTATITRYVPTFASTDSRAWTLPAQIASVIEVLFYVCRPSKVVHGDISPGNILMHSTITREQEAQLLDPQWPRERLPQLSLLVDFGESWVSDADAGDCPDTLETRKFTSGTRLFWSRKSYRNNRHLQRLRSPDPDQFKHKLEPLDTFDAIESALVVLVYLLSRQFKLYTCEPDMAGFRPVLRTTTWSKLEKDVRSSEMGDFGAFHDFLVMQFDDPRLDRNHISQLSRSPSRARTTPGRRRRLLHVLEEEFDAPPKDKTSTLLKLVKAMISDCVEVIDEIGQTAAGLQGQSSDETKAGAGHEALEAQVVHLIERLTDRLYRGTRDMFDYRDVDVAAELWEGLDPNSSWTRAGKLGKPDKTVNA</sequence>
<dbReference type="InterPro" id="IPR008266">
    <property type="entry name" value="Tyr_kinase_AS"/>
</dbReference>
<evidence type="ECO:0000313" key="3">
    <source>
        <dbReference type="Proteomes" id="UP000053664"/>
    </source>
</evidence>
<organism evidence="2 3">
    <name type="scientific">Pseudozyma flocculosa PF-1</name>
    <dbReference type="NCBI Taxonomy" id="1277687"/>
    <lineage>
        <taxon>Eukaryota</taxon>
        <taxon>Fungi</taxon>
        <taxon>Dikarya</taxon>
        <taxon>Basidiomycota</taxon>
        <taxon>Ustilaginomycotina</taxon>
        <taxon>Ustilaginomycetes</taxon>
        <taxon>Ustilaginales</taxon>
        <taxon>Ustilaginaceae</taxon>
        <taxon>Pseudozyma</taxon>
    </lineage>
</organism>
<evidence type="ECO:0000256" key="1">
    <source>
        <dbReference type="SAM" id="MobiDB-lite"/>
    </source>
</evidence>
<protein>
    <submittedName>
        <fullName evidence="2">Uncharacterized protein</fullName>
    </submittedName>
</protein>
<dbReference type="AlphaFoldDB" id="A0A061H4L1"/>
<evidence type="ECO:0000313" key="2">
    <source>
        <dbReference type="EMBL" id="EPQ27384.1"/>
    </source>
</evidence>